<dbReference type="CDD" id="cd07205">
    <property type="entry name" value="Pat_PNPLA6_PNPLA7_NTE1_like"/>
    <property type="match status" value="1"/>
</dbReference>
<dbReference type="InterPro" id="IPR002641">
    <property type="entry name" value="PNPLA_dom"/>
</dbReference>
<comment type="caution">
    <text evidence="7">The sequence shown here is derived from an EMBL/GenBank/DDBJ whole genome shotgun (WGS) entry which is preliminary data.</text>
</comment>
<protein>
    <submittedName>
        <fullName evidence="7">Patatin</fullName>
    </submittedName>
</protein>
<dbReference type="PROSITE" id="PS51635">
    <property type="entry name" value="PNPLA"/>
    <property type="match status" value="1"/>
</dbReference>
<keyword evidence="5" id="KW-0732">Signal</keyword>
<evidence type="ECO:0000259" key="6">
    <source>
        <dbReference type="PROSITE" id="PS51635"/>
    </source>
</evidence>
<keyword evidence="1 4" id="KW-0378">Hydrolase</keyword>
<feature type="active site" description="Nucleophile" evidence="4">
    <location>
        <position position="57"/>
    </location>
</feature>
<evidence type="ECO:0000256" key="3">
    <source>
        <dbReference type="ARBA" id="ARBA00023098"/>
    </source>
</evidence>
<dbReference type="PANTHER" id="PTHR14226">
    <property type="entry name" value="NEUROPATHY TARGET ESTERASE/SWISS CHEESE D.MELANOGASTER"/>
    <property type="match status" value="1"/>
</dbReference>
<keyword evidence="2 4" id="KW-0442">Lipid degradation</keyword>
<feature type="short sequence motif" description="GXGXXG" evidence="4">
    <location>
        <begin position="28"/>
        <end position="33"/>
    </location>
</feature>
<name>A0A4U1BWX4_9SPHI</name>
<feature type="active site" description="Proton acceptor" evidence="4">
    <location>
        <position position="206"/>
    </location>
</feature>
<evidence type="ECO:0000256" key="4">
    <source>
        <dbReference type="PROSITE-ProRule" id="PRU01161"/>
    </source>
</evidence>
<feature type="signal peptide" evidence="5">
    <location>
        <begin position="1"/>
        <end position="19"/>
    </location>
</feature>
<feature type="short sequence motif" description="GXSXG" evidence="4">
    <location>
        <begin position="55"/>
        <end position="59"/>
    </location>
</feature>
<feature type="chain" id="PRO_5020182639" evidence="5">
    <location>
        <begin position="20"/>
        <end position="766"/>
    </location>
</feature>
<organism evidence="7 8">
    <name type="scientific">Pedobacter cryophilus</name>
    <dbReference type="NCBI Taxonomy" id="2571271"/>
    <lineage>
        <taxon>Bacteria</taxon>
        <taxon>Pseudomonadati</taxon>
        <taxon>Bacteroidota</taxon>
        <taxon>Sphingobacteriia</taxon>
        <taxon>Sphingobacteriales</taxon>
        <taxon>Sphingobacteriaceae</taxon>
        <taxon>Pedobacter</taxon>
    </lineage>
</organism>
<feature type="short sequence motif" description="DGA/G" evidence="4">
    <location>
        <begin position="206"/>
        <end position="208"/>
    </location>
</feature>
<accession>A0A4U1BWX4</accession>
<keyword evidence="8" id="KW-1185">Reference proteome</keyword>
<gene>
    <name evidence="7" type="ORF">FA046_16560</name>
</gene>
<keyword evidence="3 4" id="KW-0443">Lipid metabolism</keyword>
<dbReference type="Proteomes" id="UP000308181">
    <property type="component" value="Unassembled WGS sequence"/>
</dbReference>
<dbReference type="GO" id="GO:0016042">
    <property type="term" value="P:lipid catabolic process"/>
    <property type="evidence" value="ECO:0007669"/>
    <property type="project" value="UniProtKB-UniRule"/>
</dbReference>
<evidence type="ECO:0000256" key="2">
    <source>
        <dbReference type="ARBA" id="ARBA00022963"/>
    </source>
</evidence>
<dbReference type="Pfam" id="PF01734">
    <property type="entry name" value="Patatin"/>
    <property type="match status" value="1"/>
</dbReference>
<reference evidence="7 8" key="1">
    <citation type="submission" date="2019-04" db="EMBL/GenBank/DDBJ databases">
        <title>Pedobacter sp. AR-3-17 sp. nov., isolated from Arctic soil.</title>
        <authorList>
            <person name="Dahal R.H."/>
            <person name="Kim D.-U."/>
        </authorList>
    </citation>
    <scope>NUCLEOTIDE SEQUENCE [LARGE SCALE GENOMIC DNA]</scope>
    <source>
        <strain evidence="7 8">AR-3-17</strain>
    </source>
</reference>
<sequence length="766" mass="87698">MKKLILCLSFITFSFVCSAQKVGLVLSGGGAKGLAHIGVLKALEENNIPIDYITGTSMGGVVGAMYAAGYSPKEIEYIALSSDFQDWVSGKYDSDYSYFFQKKPENPSFVTAKLQIDTSFYIKFRSNLINDIPLNFALIELLAQASANAKDNFDQLFIPYRCIVSDVLSQTMIPMKNGNLAEAVRGTFTVPLVYRPIKVNDKYVFDGGLYDNFPVDVMKTEFAPDIIIGSNVSSKNFNTYPKSNDEKLMSKFLIYLFLSKSDSTSLGENGIYIQPNLQDYNIINFSPVKELIKQGYDATILELSKIEEKIKRRVDPLTVSNKRKAFIDKNPYLTFKNIKVSGVDDRKKAYVRNVFSYGKTELNLKDIKEGYYKLLGDDNFETVYPRFNYLPAENAYEFELIVQPEKNFKINFGGSIASRPVSNAYIGLQYNFLSKNSYTVGANFYSGRFHESVQGTFRIDIPKKKPFYVESEFTYNNWNYFESSEIFLENNKPVFIKQFDRKLALKTGLSTGRNSKIELIAGYIHTGNTYSPTDNFTTGDILDQSIFEGLILGMYYERYQLNRKQYASKGYMLSIGLTHFEGIEEYEPGNILRNDPSYPSIQPSEKFRQWYRVKIKSEKYFPLGPKFSLGYLFEGVFSNKPIFSTFKNNLLNTTAFYPLQDSKTLFLENLRADNFLAGGLRNVFNIKKNFDLRLEAYLFQPYKTNNQQNQTGTYFAKRRFIGNGALVYHTPIGPVGLNFNYYDDQAKRFGVFFHIGYLIYNKRATE</sequence>
<dbReference type="InterPro" id="IPR050301">
    <property type="entry name" value="NTE"/>
</dbReference>
<evidence type="ECO:0000256" key="5">
    <source>
        <dbReference type="SAM" id="SignalP"/>
    </source>
</evidence>
<proteinExistence type="predicted"/>
<evidence type="ECO:0000313" key="8">
    <source>
        <dbReference type="Proteomes" id="UP000308181"/>
    </source>
</evidence>
<dbReference type="InterPro" id="IPR016035">
    <property type="entry name" value="Acyl_Trfase/lysoPLipase"/>
</dbReference>
<dbReference type="OrthoDB" id="9770965at2"/>
<dbReference type="AlphaFoldDB" id="A0A4U1BWX4"/>
<evidence type="ECO:0000256" key="1">
    <source>
        <dbReference type="ARBA" id="ARBA00022801"/>
    </source>
</evidence>
<dbReference type="Gene3D" id="3.40.1090.10">
    <property type="entry name" value="Cytosolic phospholipase A2 catalytic domain"/>
    <property type="match status" value="2"/>
</dbReference>
<dbReference type="PANTHER" id="PTHR14226:SF29">
    <property type="entry name" value="NEUROPATHY TARGET ESTERASE SWS"/>
    <property type="match status" value="1"/>
</dbReference>
<dbReference type="SUPFAM" id="SSF52151">
    <property type="entry name" value="FabD/lysophospholipase-like"/>
    <property type="match status" value="1"/>
</dbReference>
<feature type="domain" description="PNPLA" evidence="6">
    <location>
        <begin position="24"/>
        <end position="219"/>
    </location>
</feature>
<dbReference type="EMBL" id="SWBP01000008">
    <property type="protein sequence ID" value="TKB95610.1"/>
    <property type="molecule type" value="Genomic_DNA"/>
</dbReference>
<dbReference type="GO" id="GO:0016787">
    <property type="term" value="F:hydrolase activity"/>
    <property type="evidence" value="ECO:0007669"/>
    <property type="project" value="UniProtKB-UniRule"/>
</dbReference>
<evidence type="ECO:0000313" key="7">
    <source>
        <dbReference type="EMBL" id="TKB95610.1"/>
    </source>
</evidence>
<dbReference type="RefSeq" id="WP_136827655.1">
    <property type="nucleotide sequence ID" value="NZ_SWBP01000008.1"/>
</dbReference>